<evidence type="ECO:0000256" key="1">
    <source>
        <dbReference type="ARBA" id="ARBA00001946"/>
    </source>
</evidence>
<dbReference type="InterPro" id="IPR011623">
    <property type="entry name" value="7TMR_DISM_rcpt_extracell_dom1"/>
</dbReference>
<evidence type="ECO:0000256" key="4">
    <source>
        <dbReference type="SAM" id="Phobius"/>
    </source>
</evidence>
<dbReference type="PROSITE" id="PS50887">
    <property type="entry name" value="GGDEF"/>
    <property type="match status" value="1"/>
</dbReference>
<proteinExistence type="predicted"/>
<dbReference type="PANTHER" id="PTHR45138:SF9">
    <property type="entry name" value="DIGUANYLATE CYCLASE DGCM-RELATED"/>
    <property type="match status" value="1"/>
</dbReference>
<dbReference type="PANTHER" id="PTHR45138">
    <property type="entry name" value="REGULATORY COMPONENTS OF SENSORY TRANSDUCTION SYSTEM"/>
    <property type="match status" value="1"/>
</dbReference>
<evidence type="ECO:0000313" key="7">
    <source>
        <dbReference type="Proteomes" id="UP000189475"/>
    </source>
</evidence>
<dbReference type="InterPro" id="IPR043128">
    <property type="entry name" value="Rev_trsase/Diguanyl_cyclase"/>
</dbReference>
<reference evidence="6 7" key="1">
    <citation type="submission" date="2017-02" db="EMBL/GenBank/DDBJ databases">
        <authorList>
            <person name="Peterson S.W."/>
        </authorList>
    </citation>
    <scope>NUCLEOTIDE SEQUENCE [LARGE SCALE GENOMIC DNA]</scope>
    <source>
        <strain evidence="6 7">CECT 9027</strain>
    </source>
</reference>
<feature type="transmembrane region" description="Helical" evidence="4">
    <location>
        <begin position="360"/>
        <end position="383"/>
    </location>
</feature>
<evidence type="ECO:0000259" key="5">
    <source>
        <dbReference type="PROSITE" id="PS50887"/>
    </source>
</evidence>
<dbReference type="Pfam" id="PF07695">
    <property type="entry name" value="7TMR-DISM_7TM"/>
    <property type="match status" value="1"/>
</dbReference>
<dbReference type="STRING" id="1918946.VPAL9027_01883"/>
<keyword evidence="6" id="KW-0548">Nucleotidyltransferase</keyword>
<dbReference type="Pfam" id="PF00990">
    <property type="entry name" value="GGDEF"/>
    <property type="match status" value="1"/>
</dbReference>
<feature type="transmembrane region" description="Helical" evidence="4">
    <location>
        <begin position="305"/>
        <end position="323"/>
    </location>
</feature>
<dbReference type="RefSeq" id="WP_077314311.1">
    <property type="nucleotide sequence ID" value="NZ_AP024888.1"/>
</dbReference>
<dbReference type="SUPFAM" id="SSF55073">
    <property type="entry name" value="Nucleotide cyclase"/>
    <property type="match status" value="1"/>
</dbReference>
<dbReference type="Gene3D" id="2.60.40.2380">
    <property type="match status" value="1"/>
</dbReference>
<accession>A0A1R4B4Q6</accession>
<dbReference type="EMBL" id="FUFT01000005">
    <property type="protein sequence ID" value="SJL83904.1"/>
    <property type="molecule type" value="Genomic_DNA"/>
</dbReference>
<keyword evidence="6" id="KW-0808">Transferase</keyword>
<protein>
    <recommendedName>
        <fullName evidence="2">diguanylate cyclase</fullName>
        <ecNumber evidence="2">2.7.7.65</ecNumber>
    </recommendedName>
</protein>
<dbReference type="InterPro" id="IPR029787">
    <property type="entry name" value="Nucleotide_cyclase"/>
</dbReference>
<evidence type="ECO:0000256" key="3">
    <source>
        <dbReference type="ARBA" id="ARBA00034247"/>
    </source>
</evidence>
<keyword evidence="4" id="KW-1133">Transmembrane helix</keyword>
<comment type="cofactor">
    <cofactor evidence="1">
        <name>Mg(2+)</name>
        <dbReference type="ChEBI" id="CHEBI:18420"/>
    </cofactor>
</comment>
<gene>
    <name evidence="6" type="primary">yedQ</name>
    <name evidence="6" type="ORF">VPAL9027_01883</name>
</gene>
<dbReference type="NCBIfam" id="TIGR00254">
    <property type="entry name" value="GGDEF"/>
    <property type="match status" value="1"/>
</dbReference>
<feature type="transmembrane region" description="Helical" evidence="4">
    <location>
        <begin position="276"/>
        <end position="293"/>
    </location>
</feature>
<dbReference type="GO" id="GO:0052621">
    <property type="term" value="F:diguanylate cyclase activity"/>
    <property type="evidence" value="ECO:0007669"/>
    <property type="project" value="UniProtKB-EC"/>
</dbReference>
<feature type="transmembrane region" description="Helical" evidence="4">
    <location>
        <begin position="210"/>
        <end position="231"/>
    </location>
</feature>
<dbReference type="SMART" id="SM00267">
    <property type="entry name" value="GGDEF"/>
    <property type="match status" value="1"/>
</dbReference>
<dbReference type="InterPro" id="IPR011622">
    <property type="entry name" value="7TMR_DISM_rcpt_extracell_dom2"/>
</dbReference>
<dbReference type="InterPro" id="IPR000160">
    <property type="entry name" value="GGDEF_dom"/>
</dbReference>
<evidence type="ECO:0000256" key="2">
    <source>
        <dbReference type="ARBA" id="ARBA00012528"/>
    </source>
</evidence>
<dbReference type="FunFam" id="3.30.70.270:FF:000001">
    <property type="entry name" value="Diguanylate cyclase domain protein"/>
    <property type="match status" value="1"/>
</dbReference>
<dbReference type="AlphaFoldDB" id="A0A1R4B4Q6"/>
<evidence type="ECO:0000313" key="6">
    <source>
        <dbReference type="EMBL" id="SJL83904.1"/>
    </source>
</evidence>
<dbReference type="CDD" id="cd01949">
    <property type="entry name" value="GGDEF"/>
    <property type="match status" value="1"/>
</dbReference>
<organism evidence="6 7">
    <name type="scientific">Vibrio palustris</name>
    <dbReference type="NCBI Taxonomy" id="1918946"/>
    <lineage>
        <taxon>Bacteria</taxon>
        <taxon>Pseudomonadati</taxon>
        <taxon>Pseudomonadota</taxon>
        <taxon>Gammaproteobacteria</taxon>
        <taxon>Vibrionales</taxon>
        <taxon>Vibrionaceae</taxon>
        <taxon>Vibrio</taxon>
    </lineage>
</organism>
<feature type="transmembrane region" description="Helical" evidence="4">
    <location>
        <begin position="332"/>
        <end position="354"/>
    </location>
</feature>
<dbReference type="Pfam" id="PF07696">
    <property type="entry name" value="7TMR-DISMED2"/>
    <property type="match status" value="1"/>
</dbReference>
<feature type="transmembrane region" description="Helical" evidence="4">
    <location>
        <begin position="243"/>
        <end position="264"/>
    </location>
</feature>
<dbReference type="EC" id="2.7.7.65" evidence="2"/>
<name>A0A1R4B4Q6_9VIBR</name>
<sequence>MLALRLLFTSFFILLYGFPTLAAADSRPITTLDTIEYFQDPHTLSLDKAQARFQLGDTHTSQRSLLSLGISDNVTWVQLSVTNHGQRVLSRRLTVGKTWIDHINVYLFQSGLLVQHWETGDSHLPADEHLVPGLGYTISMKIPPGKHHILISASSNDPMTLPIQLLSPQEATNNDTFIHFSSAFVYGILASLIGFNLVLYITLKQPYPLFYCLYISCFICVNITYNGYGFAWIYPNSTFLQDYATLALMILHGISGVAFVVSYLDVSRHIPKIYKLLIFYSLCGIVVFIYYAYQFDHINTTRFAFSYLTLSSILMIITGLLSINKIKDAKSFSFSVLCSMVGLLTTTFTIWGFIPYNYYTYHGAVLGVLCEAIILAIIITIRLKDIESERIKNKHLSCYDPLTNLYNRRAFYQYGPPTLESAYDEKTSLACVMMDLDHFKIINDTYGHDTGDQVLLHIAHILTNNLREDDIIARWGGEEIVILLPNTTMAEASILMERIRLTLENTPLRTVKGMITVTASFGLSELIRNDTLEHLLSRADQQLFIAKQAGRNRISQTDALLS</sequence>
<dbReference type="InterPro" id="IPR050469">
    <property type="entry name" value="Diguanylate_Cyclase"/>
</dbReference>
<feature type="domain" description="GGDEF" evidence="5">
    <location>
        <begin position="427"/>
        <end position="559"/>
    </location>
</feature>
<feature type="transmembrane region" description="Helical" evidence="4">
    <location>
        <begin position="183"/>
        <end position="203"/>
    </location>
</feature>
<keyword evidence="4" id="KW-0472">Membrane</keyword>
<dbReference type="OrthoDB" id="9812260at2"/>
<keyword evidence="4" id="KW-0812">Transmembrane</keyword>
<comment type="catalytic activity">
    <reaction evidence="3">
        <text>2 GTP = 3',3'-c-di-GMP + 2 diphosphate</text>
        <dbReference type="Rhea" id="RHEA:24898"/>
        <dbReference type="ChEBI" id="CHEBI:33019"/>
        <dbReference type="ChEBI" id="CHEBI:37565"/>
        <dbReference type="ChEBI" id="CHEBI:58805"/>
        <dbReference type="EC" id="2.7.7.65"/>
    </reaction>
</comment>
<keyword evidence="7" id="KW-1185">Reference proteome</keyword>
<dbReference type="Gene3D" id="3.30.70.270">
    <property type="match status" value="1"/>
</dbReference>
<dbReference type="Proteomes" id="UP000189475">
    <property type="component" value="Unassembled WGS sequence"/>
</dbReference>